<feature type="region of interest" description="Disordered" evidence="1">
    <location>
        <begin position="96"/>
        <end position="116"/>
    </location>
</feature>
<reference evidence="3" key="1">
    <citation type="submission" date="2013-03" db="EMBL/GenBank/DDBJ databases">
        <title>The Genome Sequence of Anopheles epiroticus epiroticus2.</title>
        <authorList>
            <consortium name="The Broad Institute Genomics Platform"/>
            <person name="Neafsey D.E."/>
            <person name="Howell P."/>
            <person name="Walker B."/>
            <person name="Young S.K."/>
            <person name="Zeng Q."/>
            <person name="Gargeya S."/>
            <person name="Fitzgerald M."/>
            <person name="Haas B."/>
            <person name="Abouelleil A."/>
            <person name="Allen A.W."/>
            <person name="Alvarado L."/>
            <person name="Arachchi H.M."/>
            <person name="Berlin A.M."/>
            <person name="Chapman S.B."/>
            <person name="Gainer-Dewar J."/>
            <person name="Goldberg J."/>
            <person name="Griggs A."/>
            <person name="Gujja S."/>
            <person name="Hansen M."/>
            <person name="Howarth C."/>
            <person name="Imamovic A."/>
            <person name="Ireland A."/>
            <person name="Larimer J."/>
            <person name="McCowan C."/>
            <person name="Murphy C."/>
            <person name="Pearson M."/>
            <person name="Poon T.W."/>
            <person name="Priest M."/>
            <person name="Roberts A."/>
            <person name="Saif S."/>
            <person name="Shea T."/>
            <person name="Sisk P."/>
            <person name="Sykes S."/>
            <person name="Wortman J."/>
            <person name="Nusbaum C."/>
            <person name="Birren B."/>
        </authorList>
    </citation>
    <scope>NUCLEOTIDE SEQUENCE [LARGE SCALE GENOMIC DNA]</scope>
    <source>
        <strain evidence="3">Epiroticus2</strain>
    </source>
</reference>
<dbReference type="Proteomes" id="UP000075885">
    <property type="component" value="Unassembled WGS sequence"/>
</dbReference>
<dbReference type="AlphaFoldDB" id="A0A182PX09"/>
<organism evidence="2 3">
    <name type="scientific">Anopheles epiroticus</name>
    <dbReference type="NCBI Taxonomy" id="199890"/>
    <lineage>
        <taxon>Eukaryota</taxon>
        <taxon>Metazoa</taxon>
        <taxon>Ecdysozoa</taxon>
        <taxon>Arthropoda</taxon>
        <taxon>Hexapoda</taxon>
        <taxon>Insecta</taxon>
        <taxon>Pterygota</taxon>
        <taxon>Neoptera</taxon>
        <taxon>Endopterygota</taxon>
        <taxon>Diptera</taxon>
        <taxon>Nematocera</taxon>
        <taxon>Culicoidea</taxon>
        <taxon>Culicidae</taxon>
        <taxon>Anophelinae</taxon>
        <taxon>Anopheles</taxon>
    </lineage>
</organism>
<dbReference type="VEuPathDB" id="VectorBase:AEPI011496"/>
<sequence>MADIRRISKEDRFDELVDYGKAVRNFCSSRACSGLGNYFDGGPLLQELVDKLPPNERLNWYYYQNSSALPLQNSTTLADFNEWVKELVRAANRGVNHTSARKEVPPKTNNFDHERKPGINIISELKNR</sequence>
<evidence type="ECO:0000256" key="1">
    <source>
        <dbReference type="SAM" id="MobiDB-lite"/>
    </source>
</evidence>
<feature type="compositionally biased region" description="Basic and acidic residues" evidence="1">
    <location>
        <begin position="100"/>
        <end position="116"/>
    </location>
</feature>
<evidence type="ECO:0000313" key="2">
    <source>
        <dbReference type="EnsemblMetazoa" id="AEPI011496-PA"/>
    </source>
</evidence>
<name>A0A182PX09_9DIPT</name>
<protein>
    <submittedName>
        <fullName evidence="2">Uncharacterized protein</fullName>
    </submittedName>
</protein>
<accession>A0A182PX09</accession>
<reference evidence="2" key="2">
    <citation type="submission" date="2020-05" db="UniProtKB">
        <authorList>
            <consortium name="EnsemblMetazoa"/>
        </authorList>
    </citation>
    <scope>IDENTIFICATION</scope>
    <source>
        <strain evidence="2">Epiroticus2</strain>
    </source>
</reference>
<proteinExistence type="predicted"/>
<dbReference type="EnsemblMetazoa" id="AEPI011496-RA">
    <property type="protein sequence ID" value="AEPI011496-PA"/>
    <property type="gene ID" value="AEPI011496"/>
</dbReference>
<evidence type="ECO:0000313" key="3">
    <source>
        <dbReference type="Proteomes" id="UP000075885"/>
    </source>
</evidence>
<keyword evidence="3" id="KW-1185">Reference proteome</keyword>